<dbReference type="CDD" id="cd00773">
    <property type="entry name" value="HisRS-like_core"/>
    <property type="match status" value="1"/>
</dbReference>
<dbReference type="PIRSF" id="PIRSF001549">
    <property type="entry name" value="His-tRNA_synth"/>
    <property type="match status" value="1"/>
</dbReference>
<dbReference type="InterPro" id="IPR006195">
    <property type="entry name" value="aa-tRNA-synth_II"/>
</dbReference>
<protein>
    <recommendedName>
        <fullName evidence="5 8">ATP phosphoribosyltransferase regulatory subunit</fullName>
    </recommendedName>
</protein>
<keyword evidence="8" id="KW-0028">Amino-acid biosynthesis</keyword>
<evidence type="ECO:0000256" key="5">
    <source>
        <dbReference type="ARBA" id="ARBA00020397"/>
    </source>
</evidence>
<dbReference type="RefSeq" id="WP_138790448.1">
    <property type="nucleotide sequence ID" value="NZ_JBHTGQ010000044.1"/>
</dbReference>
<comment type="similarity">
    <text evidence="3 8">Belongs to the class-II aminoacyl-tRNA synthetase family. HisZ subfamily.</text>
</comment>
<evidence type="ECO:0000259" key="9">
    <source>
        <dbReference type="PROSITE" id="PS50862"/>
    </source>
</evidence>
<evidence type="ECO:0000256" key="2">
    <source>
        <dbReference type="ARBA" id="ARBA00004667"/>
    </source>
</evidence>
<comment type="function">
    <text evidence="7 8">Required for the first step of histidine biosynthesis. May allow the feedback regulation of ATP phosphoribosyltransferase activity by histidine.</text>
</comment>
<dbReference type="PANTHER" id="PTHR43707">
    <property type="entry name" value="HISTIDYL-TRNA SYNTHETASE"/>
    <property type="match status" value="1"/>
</dbReference>
<keyword evidence="8" id="KW-0368">Histidine biosynthesis</keyword>
<keyword evidence="6 8" id="KW-0963">Cytoplasm</keyword>
<dbReference type="InterPro" id="IPR041715">
    <property type="entry name" value="HisRS-like_core"/>
</dbReference>
<comment type="pathway">
    <text evidence="2 8">Amino-acid biosynthesis; L-histidine biosynthesis; L-histidine from 5-phospho-alpha-D-ribose 1-diphosphate: step 1/9.</text>
</comment>
<comment type="miscellaneous">
    <text evidence="8">This function is generally fulfilled by the C-terminal part of HisG, which is missing in some bacteria such as this one.</text>
</comment>
<dbReference type="NCBIfam" id="NF008941">
    <property type="entry name" value="PRK12292.2-4"/>
    <property type="match status" value="1"/>
</dbReference>
<dbReference type="InterPro" id="IPR004517">
    <property type="entry name" value="HisZ"/>
</dbReference>
<evidence type="ECO:0000256" key="3">
    <source>
        <dbReference type="ARBA" id="ARBA00005539"/>
    </source>
</evidence>
<name>A0ABW2V8S0_9BACL</name>
<dbReference type="HAMAP" id="MF_00125">
    <property type="entry name" value="HisZ"/>
    <property type="match status" value="1"/>
</dbReference>
<dbReference type="NCBIfam" id="TIGR00443">
    <property type="entry name" value="hisZ_biosyn_reg"/>
    <property type="match status" value="1"/>
</dbReference>
<accession>A0ABW2V8S0</accession>
<dbReference type="InterPro" id="IPR045864">
    <property type="entry name" value="aa-tRNA-synth_II/BPL/LPL"/>
</dbReference>
<dbReference type="Gene3D" id="3.30.930.10">
    <property type="entry name" value="Bira Bifunctional Protein, Domain 2"/>
    <property type="match status" value="1"/>
</dbReference>
<gene>
    <name evidence="8" type="primary">hisZ</name>
    <name evidence="10" type="ORF">ACFQWB_16365</name>
</gene>
<evidence type="ECO:0000256" key="6">
    <source>
        <dbReference type="ARBA" id="ARBA00022490"/>
    </source>
</evidence>
<dbReference type="Proteomes" id="UP001596528">
    <property type="component" value="Unassembled WGS sequence"/>
</dbReference>
<dbReference type="InterPro" id="IPR004516">
    <property type="entry name" value="HisRS/HisZ"/>
</dbReference>
<dbReference type="PANTHER" id="PTHR43707:SF1">
    <property type="entry name" value="HISTIDINE--TRNA LIGASE, MITOCHONDRIAL-RELATED"/>
    <property type="match status" value="1"/>
</dbReference>
<reference evidence="11" key="1">
    <citation type="journal article" date="2019" name="Int. J. Syst. Evol. Microbiol.">
        <title>The Global Catalogue of Microorganisms (GCM) 10K type strain sequencing project: providing services to taxonomists for standard genome sequencing and annotation.</title>
        <authorList>
            <consortium name="The Broad Institute Genomics Platform"/>
            <consortium name="The Broad Institute Genome Sequencing Center for Infectious Disease"/>
            <person name="Wu L."/>
            <person name="Ma J."/>
        </authorList>
    </citation>
    <scope>NUCLEOTIDE SEQUENCE [LARGE SCALE GENOMIC DNA]</scope>
    <source>
        <strain evidence="11">JCM 18657</strain>
    </source>
</reference>
<comment type="subcellular location">
    <subcellularLocation>
        <location evidence="1 8">Cytoplasm</location>
    </subcellularLocation>
</comment>
<evidence type="ECO:0000256" key="1">
    <source>
        <dbReference type="ARBA" id="ARBA00004496"/>
    </source>
</evidence>
<dbReference type="Pfam" id="PF13393">
    <property type="entry name" value="tRNA-synt_His"/>
    <property type="match status" value="1"/>
</dbReference>
<proteinExistence type="inferred from homology"/>
<evidence type="ECO:0000256" key="7">
    <source>
        <dbReference type="ARBA" id="ARBA00025246"/>
    </source>
</evidence>
<evidence type="ECO:0000256" key="8">
    <source>
        <dbReference type="HAMAP-Rule" id="MF_00125"/>
    </source>
</evidence>
<keyword evidence="11" id="KW-1185">Reference proteome</keyword>
<dbReference type="SUPFAM" id="SSF55681">
    <property type="entry name" value="Class II aaRS and biotin synthetases"/>
    <property type="match status" value="1"/>
</dbReference>
<dbReference type="EMBL" id="JBHTGQ010000044">
    <property type="protein sequence ID" value="MFC7751495.1"/>
    <property type="molecule type" value="Genomic_DNA"/>
</dbReference>
<sequence length="387" mass="43090">MSKPKVFEKPAGLRDYLPEAAARLRQIELSVLDCIERWGYRQIITPTLEYYDTVGVASSTSDKKLFKLLDRNGTTIVLRPELTAPIARVVASLLKQEPFPLRLSYHSNVFRAFDDEAGKESEFLQTGVELIGDGTAEADAEIIALAVACLEAAGVPKFKLAVGHAGFLHGLFEELLPNRPEQQYLLKECLINRDFVGFREQLAGMRLKPEVHAELEGILRLRGGREICQQAHGRVRTEATQDALMKLCEVWDVLQAYGVSDRVSIDLTLIGDFSYYTGITFEGYAADLGFPVVSGGRYDNLLGQFGRPAPATGFALKTNRILEIATGLGEPKRERVLVLYAAHRRDEALRQASELRRQGTVIVETRRLADENAEHAAASYSRVLRLE</sequence>
<dbReference type="GO" id="GO:0016757">
    <property type="term" value="F:glycosyltransferase activity"/>
    <property type="evidence" value="ECO:0007669"/>
    <property type="project" value="UniProtKB-KW"/>
</dbReference>
<evidence type="ECO:0000313" key="10">
    <source>
        <dbReference type="EMBL" id="MFC7751495.1"/>
    </source>
</evidence>
<keyword evidence="10" id="KW-0328">Glycosyltransferase</keyword>
<feature type="domain" description="Aminoacyl-transfer RNA synthetases class-II family profile" evidence="9">
    <location>
        <begin position="36"/>
        <end position="387"/>
    </location>
</feature>
<evidence type="ECO:0000313" key="11">
    <source>
        <dbReference type="Proteomes" id="UP001596528"/>
    </source>
</evidence>
<evidence type="ECO:0000256" key="4">
    <source>
        <dbReference type="ARBA" id="ARBA00011496"/>
    </source>
</evidence>
<dbReference type="PROSITE" id="PS50862">
    <property type="entry name" value="AA_TRNA_LIGASE_II"/>
    <property type="match status" value="1"/>
</dbReference>
<comment type="caution">
    <text evidence="10">The sequence shown here is derived from an EMBL/GenBank/DDBJ whole genome shotgun (WGS) entry which is preliminary data.</text>
</comment>
<comment type="subunit">
    <text evidence="4 8">Heteromultimer composed of HisG and HisZ subunits.</text>
</comment>
<keyword evidence="10" id="KW-0808">Transferase</keyword>
<organism evidence="10 11">
    <name type="scientific">Paenibacillus thermoaerophilus</name>
    <dbReference type="NCBI Taxonomy" id="1215385"/>
    <lineage>
        <taxon>Bacteria</taxon>
        <taxon>Bacillati</taxon>
        <taxon>Bacillota</taxon>
        <taxon>Bacilli</taxon>
        <taxon>Bacillales</taxon>
        <taxon>Paenibacillaceae</taxon>
        <taxon>Paenibacillus</taxon>
    </lineage>
</organism>